<organism evidence="2 3">
    <name type="scientific">Schizopora paradoxa</name>
    <dbReference type="NCBI Taxonomy" id="27342"/>
    <lineage>
        <taxon>Eukaryota</taxon>
        <taxon>Fungi</taxon>
        <taxon>Dikarya</taxon>
        <taxon>Basidiomycota</taxon>
        <taxon>Agaricomycotina</taxon>
        <taxon>Agaricomycetes</taxon>
        <taxon>Hymenochaetales</taxon>
        <taxon>Schizoporaceae</taxon>
        <taxon>Schizopora</taxon>
    </lineage>
</organism>
<evidence type="ECO:0000313" key="3">
    <source>
        <dbReference type="Proteomes" id="UP000053477"/>
    </source>
</evidence>
<dbReference type="AlphaFoldDB" id="A0A0H2RXV5"/>
<dbReference type="Proteomes" id="UP000053477">
    <property type="component" value="Unassembled WGS sequence"/>
</dbReference>
<feature type="compositionally biased region" description="Low complexity" evidence="1">
    <location>
        <begin position="93"/>
        <end position="107"/>
    </location>
</feature>
<dbReference type="EMBL" id="KQ085945">
    <property type="protein sequence ID" value="KLO14343.1"/>
    <property type="molecule type" value="Genomic_DNA"/>
</dbReference>
<dbReference type="InParanoid" id="A0A0H2RXV5"/>
<evidence type="ECO:0000256" key="1">
    <source>
        <dbReference type="SAM" id="MobiDB-lite"/>
    </source>
</evidence>
<proteinExistence type="predicted"/>
<evidence type="ECO:0000313" key="2">
    <source>
        <dbReference type="EMBL" id="KLO14343.1"/>
    </source>
</evidence>
<accession>A0A0H2RXV5</accession>
<protein>
    <submittedName>
        <fullName evidence="2">Uncharacterized protein</fullName>
    </submittedName>
</protein>
<feature type="region of interest" description="Disordered" evidence="1">
    <location>
        <begin position="86"/>
        <end position="107"/>
    </location>
</feature>
<gene>
    <name evidence="2" type="ORF">SCHPADRAFT_319837</name>
</gene>
<name>A0A0H2RXV5_9AGAM</name>
<keyword evidence="3" id="KW-1185">Reference proteome</keyword>
<reference evidence="2 3" key="1">
    <citation type="submission" date="2015-04" db="EMBL/GenBank/DDBJ databases">
        <title>Complete genome sequence of Schizopora paradoxa KUC8140, a cosmopolitan wood degrader in East Asia.</title>
        <authorList>
            <consortium name="DOE Joint Genome Institute"/>
            <person name="Min B."/>
            <person name="Park H."/>
            <person name="Jang Y."/>
            <person name="Kim J.-J."/>
            <person name="Kim K.H."/>
            <person name="Pangilinan J."/>
            <person name="Lipzen A."/>
            <person name="Riley R."/>
            <person name="Grigoriev I.V."/>
            <person name="Spatafora J.W."/>
            <person name="Choi I.-G."/>
        </authorList>
    </citation>
    <scope>NUCLEOTIDE SEQUENCE [LARGE SCALE GENOMIC DNA]</scope>
    <source>
        <strain evidence="2 3">KUC8140</strain>
    </source>
</reference>
<sequence length="146" mass="16448">MSNTTKVSFSNLSSVVFRDHADASTASPKRFLSLPISCLCNRIQDLPILIDIQVASLITSDLTTMTPSTVECISYRATMIVPSRTRMYRHQNSTSSPRISSRPSPASKNQLVTMHQVSYRSRHQPLERHPLYRQCPASIKARLMVQ</sequence>